<evidence type="ECO:0000313" key="2">
    <source>
        <dbReference type="EMBL" id="KAK7805540.1"/>
    </source>
</evidence>
<dbReference type="Gene3D" id="2.60.40.10">
    <property type="entry name" value="Immunoglobulins"/>
    <property type="match status" value="1"/>
</dbReference>
<accession>A0AAW0HU93</accession>
<reference evidence="2 3" key="1">
    <citation type="journal article" date="2023" name="bioRxiv">
        <title>Conserved and derived expression patterns and positive selection on dental genes reveal complex evolutionary context of ever-growing rodent molars.</title>
        <authorList>
            <person name="Calamari Z.T."/>
            <person name="Song A."/>
            <person name="Cohen E."/>
            <person name="Akter M."/>
            <person name="Roy R.D."/>
            <person name="Hallikas O."/>
            <person name="Christensen M.M."/>
            <person name="Li P."/>
            <person name="Marangoni P."/>
            <person name="Jernvall J."/>
            <person name="Klein O.D."/>
        </authorList>
    </citation>
    <scope>NUCLEOTIDE SEQUENCE [LARGE SCALE GENOMIC DNA]</scope>
    <source>
        <strain evidence="2">V071</strain>
    </source>
</reference>
<organism evidence="2 3">
    <name type="scientific">Myodes glareolus</name>
    <name type="common">Bank vole</name>
    <name type="synonym">Clethrionomys glareolus</name>
    <dbReference type="NCBI Taxonomy" id="447135"/>
    <lineage>
        <taxon>Eukaryota</taxon>
        <taxon>Metazoa</taxon>
        <taxon>Chordata</taxon>
        <taxon>Craniata</taxon>
        <taxon>Vertebrata</taxon>
        <taxon>Euteleostomi</taxon>
        <taxon>Mammalia</taxon>
        <taxon>Eutheria</taxon>
        <taxon>Euarchontoglires</taxon>
        <taxon>Glires</taxon>
        <taxon>Rodentia</taxon>
        <taxon>Myomorpha</taxon>
        <taxon>Muroidea</taxon>
        <taxon>Cricetidae</taxon>
        <taxon>Arvicolinae</taxon>
        <taxon>Myodes</taxon>
    </lineage>
</organism>
<feature type="region of interest" description="Disordered" evidence="1">
    <location>
        <begin position="88"/>
        <end position="112"/>
    </location>
</feature>
<dbReference type="SUPFAM" id="SSF48726">
    <property type="entry name" value="Immunoglobulin"/>
    <property type="match status" value="1"/>
</dbReference>
<name>A0AAW0HU93_MYOGA</name>
<dbReference type="InterPro" id="IPR013783">
    <property type="entry name" value="Ig-like_fold"/>
</dbReference>
<evidence type="ECO:0000313" key="3">
    <source>
        <dbReference type="Proteomes" id="UP001488838"/>
    </source>
</evidence>
<sequence>MEKTLQCSCSFRGIPTPSVQWWTDGVPVDVSSGHGHLQVTSTTLGPWDNSTLGMAKDPEMGSVLLCEGKNQHGTHGLSILLMSSEGGTWRLGEGSERGGTSTEVGRGTTARNPNLRKGFLGVNKMAQNGQVLAAKPNT</sequence>
<proteinExistence type="predicted"/>
<evidence type="ECO:0008006" key="4">
    <source>
        <dbReference type="Google" id="ProtNLM"/>
    </source>
</evidence>
<gene>
    <name evidence="2" type="ORF">U0070_023143</name>
</gene>
<dbReference type="AlphaFoldDB" id="A0AAW0HU93"/>
<protein>
    <recommendedName>
        <fullName evidence="4">SIGLECL1</fullName>
    </recommendedName>
</protein>
<evidence type="ECO:0000256" key="1">
    <source>
        <dbReference type="SAM" id="MobiDB-lite"/>
    </source>
</evidence>
<keyword evidence="3" id="KW-1185">Reference proteome</keyword>
<dbReference type="EMBL" id="JBBHLL010000338">
    <property type="protein sequence ID" value="KAK7805540.1"/>
    <property type="molecule type" value="Genomic_DNA"/>
</dbReference>
<comment type="caution">
    <text evidence="2">The sequence shown here is derived from an EMBL/GenBank/DDBJ whole genome shotgun (WGS) entry which is preliminary data.</text>
</comment>
<dbReference type="Proteomes" id="UP001488838">
    <property type="component" value="Unassembled WGS sequence"/>
</dbReference>
<dbReference type="InterPro" id="IPR036179">
    <property type="entry name" value="Ig-like_dom_sf"/>
</dbReference>